<dbReference type="CDD" id="cd14273">
    <property type="entry name" value="UBA_TAP-C_like"/>
    <property type="match status" value="1"/>
</dbReference>
<protein>
    <recommendedName>
        <fullName evidence="1">TAP-C domain-containing protein</fullName>
    </recommendedName>
</protein>
<dbReference type="Gene3D" id="1.10.8.10">
    <property type="entry name" value="DNA helicase RuvA subunit, C-terminal domain"/>
    <property type="match status" value="1"/>
</dbReference>
<gene>
    <name evidence="2" type="ORF">PYW07_012416</name>
</gene>
<evidence type="ECO:0000313" key="2">
    <source>
        <dbReference type="EMBL" id="KAJ8720373.1"/>
    </source>
</evidence>
<dbReference type="GO" id="GO:0005634">
    <property type="term" value="C:nucleus"/>
    <property type="evidence" value="ECO:0007669"/>
    <property type="project" value="InterPro"/>
</dbReference>
<feature type="domain" description="TAP-C" evidence="1">
    <location>
        <begin position="41"/>
        <end position="96"/>
    </location>
</feature>
<dbReference type="AlphaFoldDB" id="A0AAD8DSM1"/>
<sequence length="99" mass="11838">MVIRLPVHGSLKLEFIYIHFIFLQIPQKNFNLKIEATTDEDLRDKYLKIFMKFTTLDKKLCERCLEINNWNFKLALEHFTKLLKLNNLDSLTHEVQVAT</sequence>
<keyword evidence="3" id="KW-1185">Reference proteome</keyword>
<dbReference type="Proteomes" id="UP001231518">
    <property type="component" value="Chromosome 3"/>
</dbReference>
<dbReference type="InterPro" id="IPR009060">
    <property type="entry name" value="UBA-like_sf"/>
</dbReference>
<dbReference type="GO" id="GO:0051028">
    <property type="term" value="P:mRNA transport"/>
    <property type="evidence" value="ECO:0007669"/>
    <property type="project" value="InterPro"/>
</dbReference>
<evidence type="ECO:0000313" key="3">
    <source>
        <dbReference type="Proteomes" id="UP001231518"/>
    </source>
</evidence>
<dbReference type="PROSITE" id="PS51281">
    <property type="entry name" value="TAP_C"/>
    <property type="match status" value="1"/>
</dbReference>
<comment type="caution">
    <text evidence="2">The sequence shown here is derived from an EMBL/GenBank/DDBJ whole genome shotgun (WGS) entry which is preliminary data.</text>
</comment>
<dbReference type="EMBL" id="JARGEI010000014">
    <property type="protein sequence ID" value="KAJ8720373.1"/>
    <property type="molecule type" value="Genomic_DNA"/>
</dbReference>
<reference evidence="2" key="1">
    <citation type="submission" date="2023-03" db="EMBL/GenBank/DDBJ databases">
        <title>Chromosome-level genomes of two armyworms, Mythimna separata and Mythimna loreyi, provide insights into the biosynthesis and reception of sex pheromones.</title>
        <authorList>
            <person name="Zhao H."/>
        </authorList>
    </citation>
    <scope>NUCLEOTIDE SEQUENCE</scope>
    <source>
        <strain evidence="2">BeijingLab</strain>
        <tissue evidence="2">Pupa</tissue>
    </source>
</reference>
<dbReference type="InterPro" id="IPR005637">
    <property type="entry name" value="TAP_C_dom"/>
</dbReference>
<evidence type="ECO:0000259" key="1">
    <source>
        <dbReference type="PROSITE" id="PS51281"/>
    </source>
</evidence>
<dbReference type="Pfam" id="PF03943">
    <property type="entry name" value="TAP_C"/>
    <property type="match status" value="1"/>
</dbReference>
<proteinExistence type="predicted"/>
<name>A0AAD8DSM1_MYTSE</name>
<accession>A0AAD8DSM1</accession>
<organism evidence="2 3">
    <name type="scientific">Mythimna separata</name>
    <name type="common">Oriental armyworm</name>
    <name type="synonym">Pseudaletia separata</name>
    <dbReference type="NCBI Taxonomy" id="271217"/>
    <lineage>
        <taxon>Eukaryota</taxon>
        <taxon>Metazoa</taxon>
        <taxon>Ecdysozoa</taxon>
        <taxon>Arthropoda</taxon>
        <taxon>Hexapoda</taxon>
        <taxon>Insecta</taxon>
        <taxon>Pterygota</taxon>
        <taxon>Neoptera</taxon>
        <taxon>Endopterygota</taxon>
        <taxon>Lepidoptera</taxon>
        <taxon>Glossata</taxon>
        <taxon>Ditrysia</taxon>
        <taxon>Noctuoidea</taxon>
        <taxon>Noctuidae</taxon>
        <taxon>Noctuinae</taxon>
        <taxon>Hadenini</taxon>
        <taxon>Mythimna</taxon>
    </lineage>
</organism>
<dbReference type="SUPFAM" id="SSF46934">
    <property type="entry name" value="UBA-like"/>
    <property type="match status" value="1"/>
</dbReference>